<dbReference type="Pfam" id="PF00512">
    <property type="entry name" value="HisKA"/>
    <property type="match status" value="1"/>
</dbReference>
<keyword evidence="8" id="KW-0547">Nucleotide-binding</keyword>
<sequence>MEVKSISAKLATTFILILTLSLTTYVILFVTVHRDTERFILRSIPMISTLLETKFARLNVVPHAEHAENQKDISSVLKDLQKILQADYLWVITPNDAIITSPKTVIPKHTLFALKRVKENIQAGHFYSQETEELQALIFPISLWNGKGKIVIVQQPSWSLHKILIDCLFPTVITGLLIGIIVLPLIKRTLRPLKELETKVINFATGDLSERITPVHDDEVGRLSRTFNIMADNLEQMTRFRHELTANISHELRSPLTRIQMSEELAHLSCKQHNYDNVITHLNSIRNEVEELDRLVEEILKLSKMDVNSQIGEIGACDLTDTMQRLLRRNSPIIERKNISVQATYSHDCVITCNYPMVKLALSNLMANALKFSPENGTIRITTFSNVETVSVEIFNSFYRTLTPSELISIFEPFSRAEGENIPGTGLGLALVSKVTDQHQGTVTAKNRSDGILFRLTLPRALAEQEKPKR</sequence>
<evidence type="ECO:0000256" key="7">
    <source>
        <dbReference type="ARBA" id="ARBA00022692"/>
    </source>
</evidence>
<evidence type="ECO:0000259" key="16">
    <source>
        <dbReference type="PROSITE" id="PS50885"/>
    </source>
</evidence>
<dbReference type="InterPro" id="IPR005467">
    <property type="entry name" value="His_kinase_dom"/>
</dbReference>
<dbReference type="EMBL" id="FSRG01000005">
    <property type="protein sequence ID" value="SIO08458.1"/>
    <property type="molecule type" value="Genomic_DNA"/>
</dbReference>
<dbReference type="CDD" id="cd00082">
    <property type="entry name" value="HisKA"/>
    <property type="match status" value="1"/>
</dbReference>
<protein>
    <recommendedName>
        <fullName evidence="3">histidine kinase</fullName>
        <ecNumber evidence="3">2.7.13.3</ecNumber>
    </recommendedName>
</protein>
<dbReference type="CDD" id="cd06225">
    <property type="entry name" value="HAMP"/>
    <property type="match status" value="1"/>
</dbReference>
<dbReference type="PRINTS" id="PR00344">
    <property type="entry name" value="BCTRLSENSOR"/>
</dbReference>
<evidence type="ECO:0000256" key="5">
    <source>
        <dbReference type="ARBA" id="ARBA00022553"/>
    </source>
</evidence>
<keyword evidence="6" id="KW-0808">Transferase</keyword>
<dbReference type="Gene3D" id="6.10.340.10">
    <property type="match status" value="1"/>
</dbReference>
<dbReference type="InterPro" id="IPR003660">
    <property type="entry name" value="HAMP_dom"/>
</dbReference>
<name>A0A1N6GLN2_9BACT</name>
<feature type="transmembrane region" description="Helical" evidence="14">
    <location>
        <begin position="12"/>
        <end position="32"/>
    </location>
</feature>
<dbReference type="InterPro" id="IPR004358">
    <property type="entry name" value="Sig_transdc_His_kin-like_C"/>
</dbReference>
<reference evidence="18" key="1">
    <citation type="submission" date="2016-11" db="EMBL/GenBank/DDBJ databases">
        <authorList>
            <person name="Varghese N."/>
            <person name="Submissions S."/>
        </authorList>
    </citation>
    <scope>NUCLEOTIDE SEQUENCE [LARGE SCALE GENOMIC DNA]</scope>
    <source>
        <strain evidence="18">DSM 17456</strain>
    </source>
</reference>
<feature type="transmembrane region" description="Helical" evidence="14">
    <location>
        <begin position="163"/>
        <end position="186"/>
    </location>
</feature>
<keyword evidence="7 14" id="KW-0812">Transmembrane</keyword>
<keyword evidence="4" id="KW-1003">Cell membrane</keyword>
<evidence type="ECO:0000256" key="11">
    <source>
        <dbReference type="ARBA" id="ARBA00022989"/>
    </source>
</evidence>
<dbReference type="PROSITE" id="PS50109">
    <property type="entry name" value="HIS_KIN"/>
    <property type="match status" value="1"/>
</dbReference>
<evidence type="ECO:0000256" key="4">
    <source>
        <dbReference type="ARBA" id="ARBA00022475"/>
    </source>
</evidence>
<evidence type="ECO:0000256" key="12">
    <source>
        <dbReference type="ARBA" id="ARBA00023012"/>
    </source>
</evidence>
<keyword evidence="13 14" id="KW-0472">Membrane</keyword>
<dbReference type="InterPro" id="IPR003661">
    <property type="entry name" value="HisK_dim/P_dom"/>
</dbReference>
<dbReference type="InterPro" id="IPR003594">
    <property type="entry name" value="HATPase_dom"/>
</dbReference>
<keyword evidence="11 14" id="KW-1133">Transmembrane helix</keyword>
<dbReference type="SMART" id="SM00304">
    <property type="entry name" value="HAMP"/>
    <property type="match status" value="1"/>
</dbReference>
<dbReference type="Gene3D" id="3.30.565.10">
    <property type="entry name" value="Histidine kinase-like ATPase, C-terminal domain"/>
    <property type="match status" value="1"/>
</dbReference>
<feature type="domain" description="Histidine kinase" evidence="15">
    <location>
        <begin position="247"/>
        <end position="462"/>
    </location>
</feature>
<dbReference type="Pfam" id="PF02518">
    <property type="entry name" value="HATPase_c"/>
    <property type="match status" value="1"/>
</dbReference>
<feature type="domain" description="HAMP" evidence="16">
    <location>
        <begin position="187"/>
        <end position="239"/>
    </location>
</feature>
<dbReference type="PROSITE" id="PS50885">
    <property type="entry name" value="HAMP"/>
    <property type="match status" value="1"/>
</dbReference>
<gene>
    <name evidence="17" type="ORF">SAMN02745161_1676</name>
</gene>
<accession>A0A1N6GLN2</accession>
<dbReference type="PANTHER" id="PTHR45528">
    <property type="entry name" value="SENSOR HISTIDINE KINASE CPXA"/>
    <property type="match status" value="1"/>
</dbReference>
<dbReference type="InterPro" id="IPR036097">
    <property type="entry name" value="HisK_dim/P_sf"/>
</dbReference>
<dbReference type="InterPro" id="IPR036890">
    <property type="entry name" value="HATPase_C_sf"/>
</dbReference>
<dbReference type="InterPro" id="IPR050398">
    <property type="entry name" value="HssS/ArlS-like"/>
</dbReference>
<evidence type="ECO:0000313" key="17">
    <source>
        <dbReference type="EMBL" id="SIO08458.1"/>
    </source>
</evidence>
<dbReference type="PANTHER" id="PTHR45528:SF1">
    <property type="entry name" value="SENSOR HISTIDINE KINASE CPXA"/>
    <property type="match status" value="1"/>
</dbReference>
<dbReference type="SUPFAM" id="SSF47384">
    <property type="entry name" value="Homodimeric domain of signal transducing histidine kinase"/>
    <property type="match status" value="1"/>
</dbReference>
<evidence type="ECO:0000256" key="10">
    <source>
        <dbReference type="ARBA" id="ARBA00022840"/>
    </source>
</evidence>
<dbReference type="OrthoDB" id="9815202at2"/>
<evidence type="ECO:0000256" key="13">
    <source>
        <dbReference type="ARBA" id="ARBA00023136"/>
    </source>
</evidence>
<evidence type="ECO:0000259" key="15">
    <source>
        <dbReference type="PROSITE" id="PS50109"/>
    </source>
</evidence>
<dbReference type="GO" id="GO:0005886">
    <property type="term" value="C:plasma membrane"/>
    <property type="evidence" value="ECO:0007669"/>
    <property type="project" value="UniProtKB-SubCell"/>
</dbReference>
<keyword evidence="10" id="KW-0067">ATP-binding</keyword>
<evidence type="ECO:0000256" key="14">
    <source>
        <dbReference type="SAM" id="Phobius"/>
    </source>
</evidence>
<dbReference type="SMART" id="SM00387">
    <property type="entry name" value="HATPase_c"/>
    <property type="match status" value="1"/>
</dbReference>
<evidence type="ECO:0000256" key="1">
    <source>
        <dbReference type="ARBA" id="ARBA00000085"/>
    </source>
</evidence>
<comment type="catalytic activity">
    <reaction evidence="1">
        <text>ATP + protein L-histidine = ADP + protein N-phospho-L-histidine.</text>
        <dbReference type="EC" id="2.7.13.3"/>
    </reaction>
</comment>
<evidence type="ECO:0000256" key="9">
    <source>
        <dbReference type="ARBA" id="ARBA00022777"/>
    </source>
</evidence>
<evidence type="ECO:0000256" key="6">
    <source>
        <dbReference type="ARBA" id="ARBA00022679"/>
    </source>
</evidence>
<dbReference type="SUPFAM" id="SSF158472">
    <property type="entry name" value="HAMP domain-like"/>
    <property type="match status" value="1"/>
</dbReference>
<keyword evidence="9 17" id="KW-0418">Kinase</keyword>
<organism evidence="17 18">
    <name type="scientific">Halodesulfovibrio marinisediminis DSM 17456</name>
    <dbReference type="NCBI Taxonomy" id="1121457"/>
    <lineage>
        <taxon>Bacteria</taxon>
        <taxon>Pseudomonadati</taxon>
        <taxon>Thermodesulfobacteriota</taxon>
        <taxon>Desulfovibrionia</taxon>
        <taxon>Desulfovibrionales</taxon>
        <taxon>Desulfovibrionaceae</taxon>
        <taxon>Halodesulfovibrio</taxon>
    </lineage>
</organism>
<dbReference type="GO" id="GO:0005524">
    <property type="term" value="F:ATP binding"/>
    <property type="evidence" value="ECO:0007669"/>
    <property type="project" value="UniProtKB-KW"/>
</dbReference>
<proteinExistence type="predicted"/>
<keyword evidence="5" id="KW-0597">Phosphoprotein</keyword>
<dbReference type="RefSeq" id="WP_074216491.1">
    <property type="nucleotide sequence ID" value="NZ_FSRG01000005.1"/>
</dbReference>
<dbReference type="EC" id="2.7.13.3" evidence="3"/>
<keyword evidence="18" id="KW-1185">Reference proteome</keyword>
<dbReference type="SMART" id="SM00388">
    <property type="entry name" value="HisKA"/>
    <property type="match status" value="1"/>
</dbReference>
<comment type="subcellular location">
    <subcellularLocation>
        <location evidence="2">Cell membrane</location>
        <topology evidence="2">Multi-pass membrane protein</topology>
    </subcellularLocation>
</comment>
<dbReference type="STRING" id="1121457.SAMN02745161_1676"/>
<dbReference type="GO" id="GO:0000155">
    <property type="term" value="F:phosphorelay sensor kinase activity"/>
    <property type="evidence" value="ECO:0007669"/>
    <property type="project" value="InterPro"/>
</dbReference>
<keyword evidence="12" id="KW-0902">Two-component regulatory system</keyword>
<dbReference type="SUPFAM" id="SSF55874">
    <property type="entry name" value="ATPase domain of HSP90 chaperone/DNA topoisomerase II/histidine kinase"/>
    <property type="match status" value="1"/>
</dbReference>
<evidence type="ECO:0000256" key="8">
    <source>
        <dbReference type="ARBA" id="ARBA00022741"/>
    </source>
</evidence>
<dbReference type="AlphaFoldDB" id="A0A1N6GLN2"/>
<dbReference type="Gene3D" id="1.10.287.130">
    <property type="match status" value="1"/>
</dbReference>
<dbReference type="Pfam" id="PF00672">
    <property type="entry name" value="HAMP"/>
    <property type="match status" value="1"/>
</dbReference>
<evidence type="ECO:0000313" key="18">
    <source>
        <dbReference type="Proteomes" id="UP000184694"/>
    </source>
</evidence>
<dbReference type="Proteomes" id="UP000184694">
    <property type="component" value="Unassembled WGS sequence"/>
</dbReference>
<evidence type="ECO:0000256" key="2">
    <source>
        <dbReference type="ARBA" id="ARBA00004651"/>
    </source>
</evidence>
<evidence type="ECO:0000256" key="3">
    <source>
        <dbReference type="ARBA" id="ARBA00012438"/>
    </source>
</evidence>